<keyword evidence="8" id="KW-1185">Reference proteome</keyword>
<comment type="subcellular location">
    <subcellularLocation>
        <location evidence="1">Golgi apparatus membrane</location>
    </subcellularLocation>
</comment>
<dbReference type="PROSITE" id="PS51865">
    <property type="entry name" value="PDZ_GRASP"/>
    <property type="match status" value="2"/>
</dbReference>
<evidence type="ECO:0000256" key="5">
    <source>
        <dbReference type="SAM" id="MobiDB-lite"/>
    </source>
</evidence>
<dbReference type="GO" id="GO:0007030">
    <property type="term" value="P:Golgi organization"/>
    <property type="evidence" value="ECO:0007669"/>
    <property type="project" value="TreeGrafter"/>
</dbReference>
<keyword evidence="2" id="KW-0677">Repeat</keyword>
<feature type="domain" description="PDZ GRASP-type" evidence="6">
    <location>
        <begin position="24"/>
        <end position="125"/>
    </location>
</feature>
<comment type="caution">
    <text evidence="7">The sequence shown here is derived from an EMBL/GenBank/DDBJ whole genome shotgun (WGS) entry which is preliminary data.</text>
</comment>
<dbReference type="PANTHER" id="PTHR12893">
    <property type="entry name" value="GOLGI REASSEMBLY STACKING PROTEIN GRASP"/>
    <property type="match status" value="1"/>
</dbReference>
<accession>A0AAD2FS76</accession>
<organism evidence="7 8">
    <name type="scientific">Cylindrotheca closterium</name>
    <dbReference type="NCBI Taxonomy" id="2856"/>
    <lineage>
        <taxon>Eukaryota</taxon>
        <taxon>Sar</taxon>
        <taxon>Stramenopiles</taxon>
        <taxon>Ochrophyta</taxon>
        <taxon>Bacillariophyta</taxon>
        <taxon>Bacillariophyceae</taxon>
        <taxon>Bacillariophycidae</taxon>
        <taxon>Bacillariales</taxon>
        <taxon>Bacillariaceae</taxon>
        <taxon>Cylindrotheca</taxon>
    </lineage>
</organism>
<dbReference type="InterPro" id="IPR007583">
    <property type="entry name" value="GRASP55_65"/>
</dbReference>
<keyword evidence="3" id="KW-0333">Golgi apparatus</keyword>
<evidence type="ECO:0000256" key="2">
    <source>
        <dbReference type="ARBA" id="ARBA00022737"/>
    </source>
</evidence>
<evidence type="ECO:0000256" key="3">
    <source>
        <dbReference type="ARBA" id="ARBA00023034"/>
    </source>
</evidence>
<dbReference type="Pfam" id="PF04495">
    <property type="entry name" value="GRASP55_65"/>
    <property type="match status" value="1"/>
</dbReference>
<keyword evidence="4" id="KW-0472">Membrane</keyword>
<reference evidence="7" key="1">
    <citation type="submission" date="2023-08" db="EMBL/GenBank/DDBJ databases">
        <authorList>
            <person name="Audoor S."/>
            <person name="Bilcke G."/>
        </authorList>
    </citation>
    <scope>NUCLEOTIDE SEQUENCE</scope>
</reference>
<dbReference type="AlphaFoldDB" id="A0AAD2FS76"/>
<dbReference type="Gene3D" id="2.30.42.10">
    <property type="match status" value="2"/>
</dbReference>
<feature type="compositionally biased region" description="Basic and acidic residues" evidence="5">
    <location>
        <begin position="335"/>
        <end position="344"/>
    </location>
</feature>
<evidence type="ECO:0000313" key="8">
    <source>
        <dbReference type="Proteomes" id="UP001295423"/>
    </source>
</evidence>
<dbReference type="InterPro" id="IPR036034">
    <property type="entry name" value="PDZ_sf"/>
</dbReference>
<sequence>MGNTATSEANDEDDFAEFDGIETLGYRVLGVQPESPAAKAGLVSFFDFIVGANGEMLLGSGQELEEGEEYDDIDFPMLLKENKGKPVGLLVWNIKCQEKREVELIPNDDWPGAGLLGVTIRLDNYGGADERLIKVLSVEEKSPASIAGLVPMRDFLLGTTIVSFASTDVLANTLNENYEEVVEIYVYNSESDIVRVVALMPTTKWRRGGGMLGAEVGTGYLHRLPHSCRTTVGQSVERKVRAAEVHQNDDKPQKVPVMESHLEMEIEQGTTGPESMAKQPHELGTVETSPQAPTDQHDTRGKLPAGIPPPPKAQGADSAAPTTPAKPFPPANIDESIRGGEQRAKFAGLPTPPQMKY</sequence>
<feature type="region of interest" description="Disordered" evidence="5">
    <location>
        <begin position="266"/>
        <end position="357"/>
    </location>
</feature>
<proteinExistence type="predicted"/>
<name>A0AAD2FS76_9STRA</name>
<dbReference type="EMBL" id="CAKOGP040001792">
    <property type="protein sequence ID" value="CAJ1951650.1"/>
    <property type="molecule type" value="Genomic_DNA"/>
</dbReference>
<dbReference type="Proteomes" id="UP001295423">
    <property type="component" value="Unassembled WGS sequence"/>
</dbReference>
<evidence type="ECO:0000259" key="6">
    <source>
        <dbReference type="PROSITE" id="PS51865"/>
    </source>
</evidence>
<dbReference type="SUPFAM" id="SSF50156">
    <property type="entry name" value="PDZ domain-like"/>
    <property type="match status" value="2"/>
</dbReference>
<protein>
    <recommendedName>
        <fullName evidence="6">PDZ GRASP-type domain-containing protein</fullName>
    </recommendedName>
</protein>
<evidence type="ECO:0000256" key="1">
    <source>
        <dbReference type="ARBA" id="ARBA00004394"/>
    </source>
</evidence>
<evidence type="ECO:0000313" key="7">
    <source>
        <dbReference type="EMBL" id="CAJ1951650.1"/>
    </source>
</evidence>
<evidence type="ECO:0000256" key="4">
    <source>
        <dbReference type="ARBA" id="ARBA00023136"/>
    </source>
</evidence>
<dbReference type="GO" id="GO:0000139">
    <property type="term" value="C:Golgi membrane"/>
    <property type="evidence" value="ECO:0007669"/>
    <property type="project" value="UniProtKB-SubCell"/>
</dbReference>
<gene>
    <name evidence="7" type="ORF">CYCCA115_LOCUS13169</name>
</gene>
<dbReference type="PANTHER" id="PTHR12893:SF0">
    <property type="entry name" value="GRASP65"/>
    <property type="match status" value="1"/>
</dbReference>
<dbReference type="InterPro" id="IPR024958">
    <property type="entry name" value="GRASP_PDZ"/>
</dbReference>
<feature type="domain" description="PDZ GRASP-type" evidence="6">
    <location>
        <begin position="131"/>
        <end position="221"/>
    </location>
</feature>